<proteinExistence type="predicted"/>
<dbReference type="OrthoDB" id="1063785at2759"/>
<feature type="compositionally biased region" description="Basic and acidic residues" evidence="1">
    <location>
        <begin position="295"/>
        <end position="308"/>
    </location>
</feature>
<feature type="compositionally biased region" description="Polar residues" evidence="1">
    <location>
        <begin position="309"/>
        <end position="324"/>
    </location>
</feature>
<keyword evidence="3" id="KW-1185">Reference proteome</keyword>
<sequence length="400" mass="43261">MILTFAFSFPRPPPHPTPSLPPLTLAYPLYRIRCASFPAPFTPLPTSARPPTTGSWLLREGILAVPTLPDGHKKFQFYLLDESGQAGAGMAHDPGEGIQDLLIRVGPIFRTEGEASSPPTDSPQDSIHQVIASVQQVISEEVAHTQRLPLAPLPSRTPLGPSNSSHNDTSFLAAQANGESIDIPEAILHNLMSHPYFTTSWLTQVPTTRPEETTTNPWMLGGEDLDGDVGEVVEEVTEALEVGEGFTEAATSTRSGVFDSQGEGVTESAVTEAALLEEFVVTESATAEVVLPEEADLKASSDSGETKDNSQTTQSYSIDETTTAGIPARASDSTSSSETTLRAHAEASPRPLEFPLPRLDRLPRPRRPDDRCHSQRRPGACRRLQLQPRRPFGNGESCER</sequence>
<feature type="region of interest" description="Disordered" evidence="1">
    <location>
        <begin position="292"/>
        <end position="400"/>
    </location>
</feature>
<evidence type="ECO:0000313" key="2">
    <source>
        <dbReference type="EMBL" id="ROT80305.1"/>
    </source>
</evidence>
<accession>A0A423TV10</accession>
<protein>
    <submittedName>
        <fullName evidence="2">Uncharacterized protein</fullName>
    </submittedName>
</protein>
<name>A0A423TV10_PENVA</name>
<dbReference type="AlphaFoldDB" id="A0A423TV10"/>
<evidence type="ECO:0000256" key="1">
    <source>
        <dbReference type="SAM" id="MobiDB-lite"/>
    </source>
</evidence>
<organism evidence="2 3">
    <name type="scientific">Penaeus vannamei</name>
    <name type="common">Whiteleg shrimp</name>
    <name type="synonym">Litopenaeus vannamei</name>
    <dbReference type="NCBI Taxonomy" id="6689"/>
    <lineage>
        <taxon>Eukaryota</taxon>
        <taxon>Metazoa</taxon>
        <taxon>Ecdysozoa</taxon>
        <taxon>Arthropoda</taxon>
        <taxon>Crustacea</taxon>
        <taxon>Multicrustacea</taxon>
        <taxon>Malacostraca</taxon>
        <taxon>Eumalacostraca</taxon>
        <taxon>Eucarida</taxon>
        <taxon>Decapoda</taxon>
        <taxon>Dendrobranchiata</taxon>
        <taxon>Penaeoidea</taxon>
        <taxon>Penaeidae</taxon>
        <taxon>Penaeus</taxon>
    </lineage>
</organism>
<feature type="compositionally biased region" description="Basic and acidic residues" evidence="1">
    <location>
        <begin position="358"/>
        <end position="373"/>
    </location>
</feature>
<dbReference type="EMBL" id="QCYY01001132">
    <property type="protein sequence ID" value="ROT80305.1"/>
    <property type="molecule type" value="Genomic_DNA"/>
</dbReference>
<feature type="compositionally biased region" description="Polar residues" evidence="1">
    <location>
        <begin position="331"/>
        <end position="340"/>
    </location>
</feature>
<reference evidence="2 3" key="1">
    <citation type="submission" date="2018-04" db="EMBL/GenBank/DDBJ databases">
        <authorList>
            <person name="Zhang X."/>
            <person name="Yuan J."/>
            <person name="Li F."/>
            <person name="Xiang J."/>
        </authorList>
    </citation>
    <scope>NUCLEOTIDE SEQUENCE [LARGE SCALE GENOMIC DNA]</scope>
    <source>
        <tissue evidence="2">Muscle</tissue>
    </source>
</reference>
<evidence type="ECO:0000313" key="3">
    <source>
        <dbReference type="Proteomes" id="UP000283509"/>
    </source>
</evidence>
<gene>
    <name evidence="2" type="ORF">C7M84_000953</name>
</gene>
<comment type="caution">
    <text evidence="2">The sequence shown here is derived from an EMBL/GenBank/DDBJ whole genome shotgun (WGS) entry which is preliminary data.</text>
</comment>
<dbReference type="Proteomes" id="UP000283509">
    <property type="component" value="Unassembled WGS sequence"/>
</dbReference>
<reference evidence="2 3" key="2">
    <citation type="submission" date="2019-01" db="EMBL/GenBank/DDBJ databases">
        <title>The decoding of complex shrimp genome reveals the adaptation for benthos swimmer, frequently molting mechanism and breeding impact on genome.</title>
        <authorList>
            <person name="Sun Y."/>
            <person name="Gao Y."/>
            <person name="Yu Y."/>
        </authorList>
    </citation>
    <scope>NUCLEOTIDE SEQUENCE [LARGE SCALE GENOMIC DNA]</scope>
    <source>
        <tissue evidence="2">Muscle</tissue>
    </source>
</reference>